<feature type="domain" description="Cytochrome b/b6 C-terminal region profile" evidence="22">
    <location>
        <begin position="211"/>
        <end position="378"/>
    </location>
</feature>
<evidence type="ECO:0000259" key="21">
    <source>
        <dbReference type="PROSITE" id="PS51002"/>
    </source>
</evidence>
<evidence type="ECO:0000313" key="23">
    <source>
        <dbReference type="EMBL" id="AKK32515.1"/>
    </source>
</evidence>
<geneLocation type="mitochondrion" evidence="23"/>
<evidence type="ECO:0000256" key="15">
    <source>
        <dbReference type="ARBA" id="ARBA00023128"/>
    </source>
</evidence>
<feature type="domain" description="Cytochrome b/b6 N-terminal region profile" evidence="21">
    <location>
        <begin position="1"/>
        <end position="210"/>
    </location>
</feature>
<protein>
    <recommendedName>
        <fullName evidence="4 20">Cytochrome b</fullName>
    </recommendedName>
</protein>
<dbReference type="Pfam" id="PF00033">
    <property type="entry name" value="Cytochrome_B"/>
    <property type="match status" value="1"/>
</dbReference>
<feature type="transmembrane region" description="Helical" evidence="20">
    <location>
        <begin position="146"/>
        <end position="167"/>
    </location>
</feature>
<dbReference type="EMBL" id="KP406515">
    <property type="protein sequence ID" value="AKK32515.1"/>
    <property type="molecule type" value="Genomic_DNA"/>
</dbReference>
<dbReference type="SUPFAM" id="SSF81342">
    <property type="entry name" value="Transmembrane di-heme cytochromes"/>
    <property type="match status" value="1"/>
</dbReference>
<feature type="transmembrane region" description="Helical" evidence="20">
    <location>
        <begin position="179"/>
        <end position="200"/>
    </location>
</feature>
<gene>
    <name evidence="23" type="primary">CYTB</name>
</gene>
<evidence type="ECO:0000259" key="22">
    <source>
        <dbReference type="PROSITE" id="PS51003"/>
    </source>
</evidence>
<dbReference type="InterPro" id="IPR030689">
    <property type="entry name" value="Cytochrome_b"/>
</dbReference>
<evidence type="ECO:0000256" key="3">
    <source>
        <dbReference type="ARBA" id="ARBA00011649"/>
    </source>
</evidence>
<evidence type="ECO:0000256" key="14">
    <source>
        <dbReference type="ARBA" id="ARBA00023075"/>
    </source>
</evidence>
<dbReference type="CDD" id="cd00290">
    <property type="entry name" value="cytochrome_b_C"/>
    <property type="match status" value="1"/>
</dbReference>
<evidence type="ECO:0000256" key="20">
    <source>
        <dbReference type="RuleBase" id="RU362117"/>
    </source>
</evidence>
<evidence type="ECO:0000256" key="17">
    <source>
        <dbReference type="ARBA" id="ARBA00061233"/>
    </source>
</evidence>
<evidence type="ECO:0000256" key="11">
    <source>
        <dbReference type="ARBA" id="ARBA00022982"/>
    </source>
</evidence>
<keyword evidence="15 20" id="KW-0496">Mitochondrion</keyword>
<evidence type="ECO:0000256" key="9">
    <source>
        <dbReference type="ARBA" id="ARBA00022723"/>
    </source>
</evidence>
<dbReference type="GO" id="GO:0045275">
    <property type="term" value="C:respiratory chain complex III"/>
    <property type="evidence" value="ECO:0007669"/>
    <property type="project" value="InterPro"/>
</dbReference>
<feature type="transmembrane region" description="Helical" evidence="20">
    <location>
        <begin position="111"/>
        <end position="134"/>
    </location>
</feature>
<comment type="function">
    <text evidence="1 20">Component of the ubiquinol-cytochrome c reductase complex (complex III or cytochrome b-c1 complex) that is part of the mitochondrial respiratory chain. The b-c1 complex mediates electron transfer from ubiquinol to cytochrome c. Contributes to the generation of a proton gradient across the mitochondrial membrane that is then used for ATP synthesis.</text>
</comment>
<keyword evidence="7 20" id="KW-0679">Respiratory chain</keyword>
<evidence type="ECO:0000256" key="18">
    <source>
        <dbReference type="PIRSR" id="PIRSR038885-1"/>
    </source>
</evidence>
<evidence type="ECO:0000256" key="13">
    <source>
        <dbReference type="ARBA" id="ARBA00023004"/>
    </source>
</evidence>
<organism evidence="23">
    <name type="scientific">Aenictopecheidae sp. PJ-2015</name>
    <dbReference type="NCBI Taxonomy" id="1663421"/>
    <lineage>
        <taxon>Eukaryota</taxon>
        <taxon>Metazoa</taxon>
        <taxon>Ecdysozoa</taxon>
        <taxon>Arthropoda</taxon>
        <taxon>Hexapoda</taxon>
        <taxon>Insecta</taxon>
        <taxon>Pterygota</taxon>
        <taxon>Neoptera</taxon>
        <taxon>Paraneoptera</taxon>
        <taxon>Hemiptera</taxon>
        <taxon>Heteroptera</taxon>
        <taxon>Aenictopecheidae</taxon>
    </lineage>
</organism>
<dbReference type="FunFam" id="1.20.810.10:FF:000002">
    <property type="entry name" value="Cytochrome b"/>
    <property type="match status" value="1"/>
</dbReference>
<evidence type="ECO:0000256" key="5">
    <source>
        <dbReference type="ARBA" id="ARBA00022448"/>
    </source>
</evidence>
<feature type="binding site" description="axial binding residue" evidence="19">
    <location>
        <position position="98"/>
    </location>
    <ligand>
        <name>heme b</name>
        <dbReference type="ChEBI" id="CHEBI:60344"/>
        <label>b566</label>
    </ligand>
    <ligandPart>
        <name>Fe</name>
        <dbReference type="ChEBI" id="CHEBI:18248"/>
    </ligandPart>
</feature>
<dbReference type="Gene3D" id="1.20.810.10">
    <property type="entry name" value="Cytochrome Bc1 Complex, Chain C"/>
    <property type="match status" value="1"/>
</dbReference>
<dbReference type="PROSITE" id="PS51003">
    <property type="entry name" value="CYTB_CTER"/>
    <property type="match status" value="1"/>
</dbReference>
<dbReference type="InterPro" id="IPR036150">
    <property type="entry name" value="Cyt_b/b6_C_sf"/>
</dbReference>
<dbReference type="InterPro" id="IPR005797">
    <property type="entry name" value="Cyt_b/b6_N"/>
</dbReference>
<dbReference type="CDD" id="cd00284">
    <property type="entry name" value="Cytochrome_b_N"/>
    <property type="match status" value="1"/>
</dbReference>
<feature type="binding site" description="axial binding residue" evidence="19">
    <location>
        <position position="183"/>
    </location>
    <ligand>
        <name>heme b</name>
        <dbReference type="ChEBI" id="CHEBI:60344"/>
        <label>b562</label>
    </ligand>
    <ligandPart>
        <name>Fe</name>
        <dbReference type="ChEBI" id="CHEBI:18248"/>
    </ligandPart>
</feature>
<feature type="binding site" evidence="18">
    <location>
        <position position="202"/>
    </location>
    <ligand>
        <name>a ubiquinone</name>
        <dbReference type="ChEBI" id="CHEBI:16389"/>
    </ligand>
</feature>
<dbReference type="PANTHER" id="PTHR19271:SF16">
    <property type="entry name" value="CYTOCHROME B"/>
    <property type="match status" value="1"/>
</dbReference>
<keyword evidence="6 19" id="KW-0349">Heme</keyword>
<evidence type="ECO:0000256" key="6">
    <source>
        <dbReference type="ARBA" id="ARBA00022617"/>
    </source>
</evidence>
<dbReference type="SUPFAM" id="SSF81648">
    <property type="entry name" value="a domain/subunit of cytochrome bc1 complex (Ubiquinol-cytochrome c reductase)"/>
    <property type="match status" value="1"/>
</dbReference>
<comment type="subunit">
    <text evidence="3">The main subunits of complex b-c1 are: cytochrome b, cytochrome c1 and the Rieske protein.</text>
</comment>
<name>A0A3S5FQG1_9HEMI</name>
<keyword evidence="16 20" id="KW-0472">Membrane</keyword>
<feature type="transmembrane region" description="Helical" evidence="20">
    <location>
        <begin position="263"/>
        <end position="282"/>
    </location>
</feature>
<evidence type="ECO:0000256" key="1">
    <source>
        <dbReference type="ARBA" id="ARBA00002566"/>
    </source>
</evidence>
<comment type="subcellular location">
    <subcellularLocation>
        <location evidence="2">Mitochondrion inner membrane</location>
        <topology evidence="2">Multi-pass membrane protein</topology>
    </subcellularLocation>
</comment>
<feature type="transmembrane region" description="Helical" evidence="20">
    <location>
        <begin position="324"/>
        <end position="341"/>
    </location>
</feature>
<dbReference type="Pfam" id="PF00032">
    <property type="entry name" value="Cytochrom_B_C"/>
    <property type="match status" value="1"/>
</dbReference>
<dbReference type="InterPro" id="IPR048259">
    <property type="entry name" value="Cytochrome_b_N_euk/bac"/>
</dbReference>
<dbReference type="PROSITE" id="PS51002">
    <property type="entry name" value="CYTB_NTER"/>
    <property type="match status" value="1"/>
</dbReference>
<evidence type="ECO:0000256" key="8">
    <source>
        <dbReference type="ARBA" id="ARBA00022692"/>
    </source>
</evidence>
<dbReference type="PIRSF" id="PIRSF038885">
    <property type="entry name" value="COB"/>
    <property type="match status" value="1"/>
</dbReference>
<dbReference type="InterPro" id="IPR005798">
    <property type="entry name" value="Cyt_b/b6_C"/>
</dbReference>
<feature type="binding site" description="axial binding residue" evidence="19">
    <location>
        <position position="84"/>
    </location>
    <ligand>
        <name>heme b</name>
        <dbReference type="ChEBI" id="CHEBI:60344"/>
        <label>b562</label>
    </ligand>
    <ligandPart>
        <name>Fe</name>
        <dbReference type="ChEBI" id="CHEBI:18248"/>
    </ligandPart>
</feature>
<dbReference type="GO" id="GO:0006122">
    <property type="term" value="P:mitochondrial electron transport, ubiquinol to cytochrome c"/>
    <property type="evidence" value="ECO:0007669"/>
    <property type="project" value="TreeGrafter"/>
</dbReference>
<dbReference type="PANTHER" id="PTHR19271">
    <property type="entry name" value="CYTOCHROME B"/>
    <property type="match status" value="1"/>
</dbReference>
<dbReference type="InterPro" id="IPR016174">
    <property type="entry name" value="Di-haem_cyt_TM"/>
</dbReference>
<dbReference type="GO" id="GO:0046872">
    <property type="term" value="F:metal ion binding"/>
    <property type="evidence" value="ECO:0007669"/>
    <property type="project" value="UniProtKB-UniRule"/>
</dbReference>
<comment type="similarity">
    <text evidence="17 20">Belongs to the cytochrome b family.</text>
</comment>
<evidence type="ECO:0000256" key="12">
    <source>
        <dbReference type="ARBA" id="ARBA00022989"/>
    </source>
</evidence>
<keyword evidence="8 20" id="KW-0812">Transmembrane</keyword>
<feature type="binding site" description="axial binding residue" evidence="19">
    <location>
        <position position="197"/>
    </location>
    <ligand>
        <name>heme b</name>
        <dbReference type="ChEBI" id="CHEBI:60344"/>
        <label>b566</label>
    </ligand>
    <ligandPart>
        <name>Fe</name>
        <dbReference type="ChEBI" id="CHEBI:18248"/>
    </ligandPart>
</feature>
<evidence type="ECO:0000256" key="7">
    <source>
        <dbReference type="ARBA" id="ARBA00022660"/>
    </source>
</evidence>
<dbReference type="GO" id="GO:0016491">
    <property type="term" value="F:oxidoreductase activity"/>
    <property type="evidence" value="ECO:0007669"/>
    <property type="project" value="UniProtKB-UniRule"/>
</dbReference>
<dbReference type="InterPro" id="IPR027387">
    <property type="entry name" value="Cytb/b6-like_sf"/>
</dbReference>
<proteinExistence type="inferred from homology"/>
<keyword evidence="11 20" id="KW-0249">Electron transport</keyword>
<evidence type="ECO:0000256" key="16">
    <source>
        <dbReference type="ARBA" id="ARBA00023136"/>
    </source>
</evidence>
<keyword evidence="5 20" id="KW-0813">Transport</keyword>
<keyword evidence="9 19" id="KW-0479">Metal-binding</keyword>
<feature type="transmembrane region" description="Helical" evidence="20">
    <location>
        <begin position="78"/>
        <end position="99"/>
    </location>
</feature>
<dbReference type="GO" id="GO:0008121">
    <property type="term" value="F:quinol-cytochrome-c reductase activity"/>
    <property type="evidence" value="ECO:0007669"/>
    <property type="project" value="InterPro"/>
</dbReference>
<keyword evidence="12 20" id="KW-1133">Transmembrane helix</keyword>
<evidence type="ECO:0000256" key="4">
    <source>
        <dbReference type="ARBA" id="ARBA00013531"/>
    </source>
</evidence>
<evidence type="ECO:0000256" key="2">
    <source>
        <dbReference type="ARBA" id="ARBA00004448"/>
    </source>
</evidence>
<evidence type="ECO:0000256" key="19">
    <source>
        <dbReference type="PIRSR" id="PIRSR038885-2"/>
    </source>
</evidence>
<comment type="cofactor">
    <cofactor evidence="20">
        <name>heme b</name>
        <dbReference type="ChEBI" id="CHEBI:60344"/>
    </cofactor>
    <text evidence="20">Binds 2 heme groups non-covalently.</text>
</comment>
<sequence length="378" mass="44444">MKMPIRKYHPLLKIMNNSLIDLPTPSNISLWWNIGSMTGFCLMIQIITGLFLAMHYTADINLAFNSIIHICRNMNNGWLLRNCHTNGASLFFLCLYMHIGRNIYYSSYKLISTWTMGIIIFLLTMMAAFLGYVLPWGQMSFWGATVITNLMSAIPYMGNNIVMWIWGGFSINNSTLTRFFTFHFILPFIILMLVIIHLLFLHQTGSNNPLGSNSNYDKISFHPYFTIKDIMSIIIVFMMFMMFNFNNPNMFSDPENFMMANPMVTPIHIQPEWYFLFAYAILRSIPNKLGGVIAMISSILILFLMPILNKNKMQSMKFYPMNQILFWLFFFIMMLLTWIGMRPAEEPYIFIGQILTISYFNYFWINAFMFNYWDKMMN</sequence>
<accession>A0A3S5FQG1</accession>
<reference evidence="23" key="1">
    <citation type="submission" date="2015-01" db="EMBL/GenBank/DDBJ databases">
        <title>The complete mitochondrial genome of Aenictopecheidae spp. (Hemiptera:Aenictopecheidae).</title>
        <authorList>
            <person name="Jiang P."/>
            <person name="Li H."/>
            <person name="Song F."/>
            <person name="Cai W.Z."/>
        </authorList>
    </citation>
    <scope>NUCLEOTIDE SEQUENCE</scope>
</reference>
<comment type="cofactor">
    <cofactor evidence="19">
        <name>heme</name>
        <dbReference type="ChEBI" id="CHEBI:30413"/>
    </cofactor>
    <text evidence="19">Binds 2 heme groups non-covalently.</text>
</comment>
<keyword evidence="13 19" id="KW-0408">Iron</keyword>
<keyword evidence="14" id="KW-0830">Ubiquinone</keyword>
<dbReference type="GO" id="GO:0005743">
    <property type="term" value="C:mitochondrial inner membrane"/>
    <property type="evidence" value="ECO:0007669"/>
    <property type="project" value="UniProtKB-SubCell"/>
</dbReference>
<dbReference type="InterPro" id="IPR048260">
    <property type="entry name" value="Cytochrome_b_C_euk/bac"/>
</dbReference>
<feature type="transmembrane region" description="Helical" evidence="20">
    <location>
        <begin position="221"/>
        <end position="243"/>
    </location>
</feature>
<feature type="transmembrane region" description="Helical" evidence="20">
    <location>
        <begin position="30"/>
        <end position="57"/>
    </location>
</feature>
<evidence type="ECO:0000256" key="10">
    <source>
        <dbReference type="ARBA" id="ARBA00022792"/>
    </source>
</evidence>
<feature type="transmembrane region" description="Helical" evidence="20">
    <location>
        <begin position="289"/>
        <end position="308"/>
    </location>
</feature>
<dbReference type="AlphaFoldDB" id="A0A3S5FQG1"/>
<feature type="transmembrane region" description="Helical" evidence="20">
    <location>
        <begin position="348"/>
        <end position="373"/>
    </location>
</feature>
<keyword evidence="10" id="KW-0999">Mitochondrion inner membrane</keyword>